<evidence type="ECO:0000259" key="2">
    <source>
        <dbReference type="Pfam" id="PF07510"/>
    </source>
</evidence>
<dbReference type="Pfam" id="PF03235">
    <property type="entry name" value="GmrSD_N"/>
    <property type="match status" value="1"/>
</dbReference>
<accession>A0A6B3SSD9</accession>
<dbReference type="AlphaFoldDB" id="A0A6B3SSD9"/>
<dbReference type="PANTHER" id="PTHR35149">
    <property type="entry name" value="SLL5132 PROTEIN"/>
    <property type="match status" value="1"/>
</dbReference>
<protein>
    <submittedName>
        <fullName evidence="3">DUF262 domain-containing protein</fullName>
    </submittedName>
</protein>
<gene>
    <name evidence="3" type="ORF">G3574_21255</name>
</gene>
<proteinExistence type="predicted"/>
<dbReference type="InterPro" id="IPR004919">
    <property type="entry name" value="GmrSD_N"/>
</dbReference>
<evidence type="ECO:0000259" key="1">
    <source>
        <dbReference type="Pfam" id="PF03235"/>
    </source>
</evidence>
<name>A0A6B3SSD9_9BURK</name>
<comment type="caution">
    <text evidence="3">The sequence shown here is derived from an EMBL/GenBank/DDBJ whole genome shotgun (WGS) entry which is preliminary data.</text>
</comment>
<dbReference type="PANTHER" id="PTHR35149:SF1">
    <property type="entry name" value="DUF5655 DOMAIN-CONTAINING PROTEIN"/>
    <property type="match status" value="1"/>
</dbReference>
<organism evidence="3 4">
    <name type="scientific">Noviherbaspirillum galbum</name>
    <dbReference type="NCBI Taxonomy" id="2709383"/>
    <lineage>
        <taxon>Bacteria</taxon>
        <taxon>Pseudomonadati</taxon>
        <taxon>Pseudomonadota</taxon>
        <taxon>Betaproteobacteria</taxon>
        <taxon>Burkholderiales</taxon>
        <taxon>Oxalobacteraceae</taxon>
        <taxon>Noviherbaspirillum</taxon>
    </lineage>
</organism>
<dbReference type="InterPro" id="IPR011089">
    <property type="entry name" value="GmrSD_C"/>
</dbReference>
<dbReference type="RefSeq" id="WP_163967557.1">
    <property type="nucleotide sequence ID" value="NZ_JAAIVB010000073.1"/>
</dbReference>
<dbReference type="Pfam" id="PF07510">
    <property type="entry name" value="GmrSD_C"/>
    <property type="match status" value="1"/>
</dbReference>
<feature type="domain" description="GmrSD restriction endonucleases N-terminal" evidence="1">
    <location>
        <begin position="8"/>
        <end position="302"/>
    </location>
</feature>
<reference evidence="3 4" key="1">
    <citation type="submission" date="2020-02" db="EMBL/GenBank/DDBJ databases">
        <authorList>
            <person name="Kim M.K."/>
        </authorList>
    </citation>
    <scope>NUCLEOTIDE SEQUENCE [LARGE SCALE GENOMIC DNA]</scope>
    <source>
        <strain evidence="3 4">17J57-3</strain>
    </source>
</reference>
<evidence type="ECO:0000313" key="4">
    <source>
        <dbReference type="Proteomes" id="UP000482155"/>
    </source>
</evidence>
<dbReference type="Proteomes" id="UP000482155">
    <property type="component" value="Unassembled WGS sequence"/>
</dbReference>
<dbReference type="EMBL" id="JAAIVB010000073">
    <property type="protein sequence ID" value="NEX63614.1"/>
    <property type="molecule type" value="Genomic_DNA"/>
</dbReference>
<sequence length="694" mass="78845">MQPQKAPITQLFSAPYQYQIPVFQRGYVWTLEKQVIPLWADVADRANALLDRRMLPSGSGTHALRPLAKHFLGSIVLAPLQNNFGRVGAYEVIDGQQRTTTLHLLILALRHATQQLRDSPLPQMLDVLVRNPGPYPNHSDDHHKVWPTQAGRQEMRALDEAMSADAVCEAYPAKIERKVDGKRKVEKVERPLMIQAYLYLYHACLAYLRGVDLGDAVDAASERTFSDALVSAIRGSNVVEPLQAKLDIQTDRAEILYTTLNENIQLMTLSLDAEDDPQVIFETLNARGEPLLASDLIRNLIFLEAARDGKPVATLYDAYWKHFDEQSDDKKVVSANRYWREKERQGRLTYPRIDLFFFHYTILRSQHETLATHVFQGFKEWWQKERRDLDGELRRIIKASEIFHELVSPEGTTYVAEFGRLIKTLDVSSITPVYMALRERLEADSDSLRFALSDLASYLTRRAVCGFTTKGYNRVFMRLLEVVTGAQEKPEEALREALLKLGGDSQKWPTDEEFSERWSNRAVYRELRPAKVCAMLRALEYASRGSFQGSQEVPEQSKLTVEHVLPQTWEGDRHYPIEEMKDEHRLVRNHMVQTFGNLTLLTGPLNSSVSNGPFLDYEGEGKTIEGKKAGLGKSALVMNTYFSRPALQTWDDAAIRIRAKATLAAALLVWPRPVKQLVEPRKVSDALGGQGLTL</sequence>
<evidence type="ECO:0000313" key="3">
    <source>
        <dbReference type="EMBL" id="NEX63614.1"/>
    </source>
</evidence>
<feature type="domain" description="GmrSD restriction endonucleases C-terminal" evidence="2">
    <location>
        <begin position="508"/>
        <end position="661"/>
    </location>
</feature>
<keyword evidence="4" id="KW-1185">Reference proteome</keyword>